<keyword evidence="2" id="KW-0732">Signal</keyword>
<feature type="compositionally biased region" description="Low complexity" evidence="1">
    <location>
        <begin position="34"/>
        <end position="46"/>
    </location>
</feature>
<protein>
    <recommendedName>
        <fullName evidence="5">DUF320 domain-containing protein</fullName>
    </recommendedName>
</protein>
<comment type="caution">
    <text evidence="3">The sequence shown here is derived from an EMBL/GenBank/DDBJ whole genome shotgun (WGS) entry which is preliminary data.</text>
</comment>
<evidence type="ECO:0000313" key="3">
    <source>
        <dbReference type="EMBL" id="MQY20506.1"/>
    </source>
</evidence>
<feature type="compositionally biased region" description="Basic and acidic residues" evidence="1">
    <location>
        <begin position="71"/>
        <end position="81"/>
    </location>
</feature>
<accession>A0A7K0D445</accession>
<feature type="signal peptide" evidence="2">
    <location>
        <begin position="1"/>
        <end position="26"/>
    </location>
</feature>
<evidence type="ECO:0000256" key="2">
    <source>
        <dbReference type="SAM" id="SignalP"/>
    </source>
</evidence>
<dbReference type="EMBL" id="WEGK01000007">
    <property type="protein sequence ID" value="MQY20506.1"/>
    <property type="molecule type" value="Genomic_DNA"/>
</dbReference>
<feature type="compositionally biased region" description="Low complexity" evidence="1">
    <location>
        <begin position="57"/>
        <end position="67"/>
    </location>
</feature>
<proteinExistence type="predicted"/>
<feature type="region of interest" description="Disordered" evidence="1">
    <location>
        <begin position="32"/>
        <end position="92"/>
    </location>
</feature>
<name>A0A7K0D445_9NOCA</name>
<reference evidence="3 4" key="1">
    <citation type="submission" date="2019-10" db="EMBL/GenBank/DDBJ databases">
        <title>Nocardia macrotermitis sp. nov. and Nocardia aurantia sp. nov., isolated from the gut of fungus growing-termite Macrotermes natalensis.</title>
        <authorList>
            <person name="Benndorf R."/>
            <person name="Schwitalla J."/>
            <person name="Martin K."/>
            <person name="De Beer W."/>
            <person name="Kaster A.-K."/>
            <person name="Vollmers J."/>
            <person name="Poulsen M."/>
            <person name="Beemelmanns C."/>
        </authorList>
    </citation>
    <scope>NUCLEOTIDE SEQUENCE [LARGE SCALE GENOMIC DNA]</scope>
    <source>
        <strain evidence="3 4">RB20</strain>
    </source>
</reference>
<gene>
    <name evidence="3" type="ORF">NRB20_36110</name>
</gene>
<organism evidence="3 4">
    <name type="scientific">Nocardia macrotermitis</name>
    <dbReference type="NCBI Taxonomy" id="2585198"/>
    <lineage>
        <taxon>Bacteria</taxon>
        <taxon>Bacillati</taxon>
        <taxon>Actinomycetota</taxon>
        <taxon>Actinomycetes</taxon>
        <taxon>Mycobacteriales</taxon>
        <taxon>Nocardiaceae</taxon>
        <taxon>Nocardia</taxon>
    </lineage>
</organism>
<evidence type="ECO:0000256" key="1">
    <source>
        <dbReference type="SAM" id="MobiDB-lite"/>
    </source>
</evidence>
<dbReference type="Proteomes" id="UP000438448">
    <property type="component" value="Unassembled WGS sequence"/>
</dbReference>
<evidence type="ECO:0000313" key="4">
    <source>
        <dbReference type="Proteomes" id="UP000438448"/>
    </source>
</evidence>
<feature type="chain" id="PRO_5029628384" description="DUF320 domain-containing protein" evidence="2">
    <location>
        <begin position="27"/>
        <end position="92"/>
    </location>
</feature>
<dbReference type="AlphaFoldDB" id="A0A7K0D445"/>
<evidence type="ECO:0008006" key="5">
    <source>
        <dbReference type="Google" id="ProtNLM"/>
    </source>
</evidence>
<sequence>MKLRRLIGVALMGVAATGALYGTASAIPVAVDTGSASGSADGSADGSSGGGTPCNDGTSSPSTGPGTCSHHGGESKNEGHVHHGGGGYSHHR</sequence>
<keyword evidence="4" id="KW-1185">Reference proteome</keyword>